<gene>
    <name evidence="1" type="ORF">GALL_120250</name>
</gene>
<accession>A0A1J5SCE0</accession>
<dbReference type="EMBL" id="MLJW01000047">
    <property type="protein sequence ID" value="OIR05898.1"/>
    <property type="molecule type" value="Genomic_DNA"/>
</dbReference>
<proteinExistence type="predicted"/>
<dbReference type="AlphaFoldDB" id="A0A1J5SCE0"/>
<comment type="caution">
    <text evidence="1">The sequence shown here is derived from an EMBL/GenBank/DDBJ whole genome shotgun (WGS) entry which is preliminary data.</text>
</comment>
<sequence length="64" mass="7437">MGLAEIVQEQIRALPEGQVREVLDFIGYLKSRQEQAQWGDLMQAQEKSLAKVWDNPDDEVWNHV</sequence>
<evidence type="ECO:0008006" key="2">
    <source>
        <dbReference type="Google" id="ProtNLM"/>
    </source>
</evidence>
<name>A0A1J5SCE0_9ZZZZ</name>
<organism evidence="1">
    <name type="scientific">mine drainage metagenome</name>
    <dbReference type="NCBI Taxonomy" id="410659"/>
    <lineage>
        <taxon>unclassified sequences</taxon>
        <taxon>metagenomes</taxon>
        <taxon>ecological metagenomes</taxon>
    </lineage>
</organism>
<evidence type="ECO:0000313" key="1">
    <source>
        <dbReference type="EMBL" id="OIR05898.1"/>
    </source>
</evidence>
<reference evidence="1" key="1">
    <citation type="submission" date="2016-10" db="EMBL/GenBank/DDBJ databases">
        <title>Sequence of Gallionella enrichment culture.</title>
        <authorList>
            <person name="Poehlein A."/>
            <person name="Muehling M."/>
            <person name="Daniel R."/>
        </authorList>
    </citation>
    <scope>NUCLEOTIDE SEQUENCE</scope>
</reference>
<protein>
    <recommendedName>
        <fullName evidence="2">DUF2281 domain-containing protein</fullName>
    </recommendedName>
</protein>